<evidence type="ECO:0008006" key="3">
    <source>
        <dbReference type="Google" id="ProtNLM"/>
    </source>
</evidence>
<protein>
    <recommendedName>
        <fullName evidence="3">V-type ATPase subunit</fullName>
    </recommendedName>
</protein>
<accession>A0A7K1UVR4</accession>
<dbReference type="AlphaFoldDB" id="A0A7K1UVR4"/>
<reference evidence="1 2" key="1">
    <citation type="submission" date="2019-12" db="EMBL/GenBank/DDBJ databases">
        <title>Nocardia sp. nov. ET3-3 isolated from soil.</title>
        <authorList>
            <person name="Kanchanasin P."/>
            <person name="Tanasupawat S."/>
            <person name="Yuki M."/>
            <person name="Kudo T."/>
        </authorList>
    </citation>
    <scope>NUCLEOTIDE SEQUENCE [LARGE SCALE GENOMIC DNA]</scope>
    <source>
        <strain evidence="1 2">ET3-3</strain>
    </source>
</reference>
<proteinExistence type="predicted"/>
<keyword evidence="2" id="KW-1185">Reference proteome</keyword>
<dbReference type="Proteomes" id="UP000466794">
    <property type="component" value="Unassembled WGS sequence"/>
</dbReference>
<gene>
    <name evidence="1" type="ORF">GPX89_14565</name>
</gene>
<evidence type="ECO:0000313" key="2">
    <source>
        <dbReference type="Proteomes" id="UP000466794"/>
    </source>
</evidence>
<dbReference type="RefSeq" id="WP_157387949.1">
    <property type="nucleotide sequence ID" value="NZ_WRPP01000002.1"/>
</dbReference>
<organism evidence="1 2">
    <name type="scientific">Nocardia terrae</name>
    <dbReference type="NCBI Taxonomy" id="2675851"/>
    <lineage>
        <taxon>Bacteria</taxon>
        <taxon>Bacillati</taxon>
        <taxon>Actinomycetota</taxon>
        <taxon>Actinomycetes</taxon>
        <taxon>Mycobacteriales</taxon>
        <taxon>Nocardiaceae</taxon>
        <taxon>Nocardia</taxon>
    </lineage>
</organism>
<dbReference type="EMBL" id="WRPP01000002">
    <property type="protein sequence ID" value="MVU78464.1"/>
    <property type="molecule type" value="Genomic_DNA"/>
</dbReference>
<evidence type="ECO:0000313" key="1">
    <source>
        <dbReference type="EMBL" id="MVU78464.1"/>
    </source>
</evidence>
<name>A0A7K1UVR4_9NOCA</name>
<sequence>MSADWVAGSVRATGLLVRRLDAAKLREIATAGSLLAAQQRLAESSYRRRIRVGATLADTEHALGEETVWRLRVLAGWQPRAGVALIRVLAGAFEVADIAGLAAGMAGTPSVPPYQLGALTTAWSRVRDARSPGELRAALARTPWGDPGSDDVADIADGVAIGWAARVAGSVPDAGRWALALAALLTARRQLLQARPFPAPTAHRIARLLGPSVATASDPAAFRAALPRSARWVLTGIDSADSLWRAEFGWWRQLEQDGRELLREHRFDASSVVGTVALLTADAWRVRAALQVVATDGLALEDFDELVA</sequence>
<comment type="caution">
    <text evidence="1">The sequence shown here is derived from an EMBL/GenBank/DDBJ whole genome shotgun (WGS) entry which is preliminary data.</text>
</comment>